<accession>A0AAW0CQF1</accession>
<evidence type="ECO:0000313" key="2">
    <source>
        <dbReference type="EMBL" id="KAK7040667.1"/>
    </source>
</evidence>
<dbReference type="Proteomes" id="UP001383192">
    <property type="component" value="Unassembled WGS sequence"/>
</dbReference>
<evidence type="ECO:0000256" key="1">
    <source>
        <dbReference type="SAM" id="MobiDB-lite"/>
    </source>
</evidence>
<gene>
    <name evidence="2" type="ORF">VNI00_009573</name>
</gene>
<reference evidence="2 3" key="1">
    <citation type="submission" date="2024-01" db="EMBL/GenBank/DDBJ databases">
        <title>A draft genome for a cacao thread blight-causing isolate of Paramarasmius palmivorus.</title>
        <authorList>
            <person name="Baruah I.K."/>
            <person name="Bukari Y."/>
            <person name="Amoako-Attah I."/>
            <person name="Meinhardt L.W."/>
            <person name="Bailey B.A."/>
            <person name="Cohen S.P."/>
        </authorList>
    </citation>
    <scope>NUCLEOTIDE SEQUENCE [LARGE SCALE GENOMIC DNA]</scope>
    <source>
        <strain evidence="2 3">GH-12</strain>
    </source>
</reference>
<sequence length="660" mass="75767">MSSTRLFASTADEKWLVTTTNGTYIPQPFFGVRRVYQRTDFLFAQDDPLLYPQPYIPDRCHWAVIPRIPKQQNKAIRRWWAMFGETDFEERNGSVSGIGKWKESALEIYKDDYIALQKRAGAHREQRRLSNQAPNIVVSVLSYQLDIVLGYLRHHTAPLRVAQQLLRSFQRWYLELTAALDWVELFRPAMEGKVVPPQQNYVERVGAFTYNDVDRQHLRNAGVPVWHVQPNGEKPFAGFYKETPFTTPDMLGITQEVLSASGCLYEGGSDTVARAIAMENHLRSIMKPGNPFAASFQEAPDPNAAPSSDKGSLSQLKSNSLPARPASAKTSRTQPYTKPHSNTAQLNHDKFSELIVPHSPPVPQFWITALAAIDRQKKRPKQDTPNAGYVFPDPGMIVAAPEEKRERYLHAWLDLREVLQFRVMMRPACLASVAWTPSQWRLLLGVNDTHPSKPECLSFYGIRRRSDASVVTKYHFEWQGRKRPIGDMKRPQILQEIIWEIYELNFRSEFHALDIILRRLQDTSSTNQNQDVWGSMYQPHTRNHEQECHAQVQKCFARSPQNTSQSPIEIYWQFCSEGVAAATTASRAPWILRMKGVLVQWPGSEQYPALHTDRDAPEQFQEQELVVLEDAVARFYCQSFYTVFGRPPIIPHRLDQLMSS</sequence>
<comment type="caution">
    <text evidence="2">The sequence shown here is derived from an EMBL/GenBank/DDBJ whole genome shotgun (WGS) entry which is preliminary data.</text>
</comment>
<name>A0AAW0CQF1_9AGAR</name>
<organism evidence="2 3">
    <name type="scientific">Paramarasmius palmivorus</name>
    <dbReference type="NCBI Taxonomy" id="297713"/>
    <lineage>
        <taxon>Eukaryota</taxon>
        <taxon>Fungi</taxon>
        <taxon>Dikarya</taxon>
        <taxon>Basidiomycota</taxon>
        <taxon>Agaricomycotina</taxon>
        <taxon>Agaricomycetes</taxon>
        <taxon>Agaricomycetidae</taxon>
        <taxon>Agaricales</taxon>
        <taxon>Marasmiineae</taxon>
        <taxon>Marasmiaceae</taxon>
        <taxon>Paramarasmius</taxon>
    </lineage>
</organism>
<dbReference type="AlphaFoldDB" id="A0AAW0CQF1"/>
<feature type="compositionally biased region" description="Polar residues" evidence="1">
    <location>
        <begin position="305"/>
        <end position="321"/>
    </location>
</feature>
<dbReference type="EMBL" id="JAYKXP010000036">
    <property type="protein sequence ID" value="KAK7040667.1"/>
    <property type="molecule type" value="Genomic_DNA"/>
</dbReference>
<keyword evidence="3" id="KW-1185">Reference proteome</keyword>
<evidence type="ECO:0000313" key="3">
    <source>
        <dbReference type="Proteomes" id="UP001383192"/>
    </source>
</evidence>
<proteinExistence type="predicted"/>
<feature type="compositionally biased region" description="Polar residues" evidence="1">
    <location>
        <begin position="328"/>
        <end position="344"/>
    </location>
</feature>
<feature type="region of interest" description="Disordered" evidence="1">
    <location>
        <begin position="293"/>
        <end position="344"/>
    </location>
</feature>
<protein>
    <submittedName>
        <fullName evidence="2">Uncharacterized protein</fullName>
    </submittedName>
</protein>